<sequence length="600" mass="64935">MANQDVNEGRSFQSLPMPEDESFARVDSTMPLPQYMTPNGAAHTAVPTSTQRSRTPGGLKHPKDSDRGHKVNGCFMCLGGCWDSLVRMFTKCSAPIAFVSIIGFILLLAAIPFFIFMIQNGEAPAFYKNNNEPLTKNITSQLSPSDERGNSNNLDILLGKILPPRINSCSGFGFNCNNEPDRLISNFQRCDGRVDCSDGSDEQGCGACHTGFSCLSAENPDVMVCLRGTSLCDGITHCKDNSDEITFCAKKTCAKGEFLCEQSNMCVPMSYRCDGDIQCKFQEDEAMCDSCENGAIFCNATKLCIPKWNICDGISQCPGGEDEKNCMCGACSGNDRVLCGDVNNVCILSKNVCNGRSDCPNGEDEEDCPGSCSVGGILSNDTSLVSALKKKDHVTCNDGKEYLRKFACSGILTQCNGICQDSCDKELAHTCNNGDCIQRKKVCDGTPDCSDGEDELDCGCDAETSYQCKSKTSSGFGKCIGLEKRCDGYEDCPGGDDEKECEKCSGVDSFHCKSTNQCLSSIERCDGIAQCPDQSDEMNCECAECQAQPFAMYMCSNSKRCFRTTDVCAPQTRCPSPSNVDKRFCLGSSSAFIAVVSEMK</sequence>
<name>A0AC35UI09_9BILA</name>
<accession>A0AC35UI09</accession>
<dbReference type="WBParaSite" id="RSKR_0001174000.1">
    <property type="protein sequence ID" value="RSKR_0001174000.1"/>
    <property type="gene ID" value="RSKR_0001174000"/>
</dbReference>
<proteinExistence type="predicted"/>
<evidence type="ECO:0000313" key="2">
    <source>
        <dbReference type="WBParaSite" id="RSKR_0001174000.1"/>
    </source>
</evidence>
<protein>
    <submittedName>
        <fullName evidence="2">EGF-like domain-containing protein</fullName>
    </submittedName>
</protein>
<dbReference type="Proteomes" id="UP000095286">
    <property type="component" value="Unplaced"/>
</dbReference>
<reference evidence="2" key="1">
    <citation type="submission" date="2016-11" db="UniProtKB">
        <authorList>
            <consortium name="WormBaseParasite"/>
        </authorList>
    </citation>
    <scope>IDENTIFICATION</scope>
    <source>
        <strain evidence="2">KR3021</strain>
    </source>
</reference>
<evidence type="ECO:0000313" key="1">
    <source>
        <dbReference type="Proteomes" id="UP000095286"/>
    </source>
</evidence>
<organism evidence="1 2">
    <name type="scientific">Rhabditophanes sp. KR3021</name>
    <dbReference type="NCBI Taxonomy" id="114890"/>
    <lineage>
        <taxon>Eukaryota</taxon>
        <taxon>Metazoa</taxon>
        <taxon>Ecdysozoa</taxon>
        <taxon>Nematoda</taxon>
        <taxon>Chromadorea</taxon>
        <taxon>Rhabditida</taxon>
        <taxon>Tylenchina</taxon>
        <taxon>Panagrolaimomorpha</taxon>
        <taxon>Strongyloidoidea</taxon>
        <taxon>Alloionematidae</taxon>
        <taxon>Rhabditophanes</taxon>
    </lineage>
</organism>